<dbReference type="Proteomes" id="UP000297403">
    <property type="component" value="Unassembled WGS sequence"/>
</dbReference>
<comment type="caution">
    <text evidence="2">The sequence shown here is derived from an EMBL/GenBank/DDBJ whole genome shotgun (WGS) entry which is preliminary data.</text>
</comment>
<keyword evidence="1" id="KW-1133">Transmembrane helix</keyword>
<dbReference type="AlphaFoldDB" id="A0AAQ2C5H3"/>
<evidence type="ECO:0000313" key="2">
    <source>
        <dbReference type="EMBL" id="TFC45881.1"/>
    </source>
</evidence>
<sequence>MAVVLLAIRGIRSYDNGGSGPIVLALVIAGGMVGALLLYFGVSNARRIDRAQRAFPSAWIVPVLVAPLLAQELSALTTALGLAPSRVNPTRYATLVVDDQSVQFLSGRATGSPAAAFPSNLVRSFTVGSVQIGMRIMATIEVEVASSERTLVLPVTPMRSRGNWLRAVPDADIARLAEDLRRAIGAGGI</sequence>
<keyword evidence="1" id="KW-0472">Membrane</keyword>
<dbReference type="EMBL" id="SOFY01000056">
    <property type="protein sequence ID" value="TFC45881.1"/>
    <property type="molecule type" value="Genomic_DNA"/>
</dbReference>
<accession>A0AAQ2C5H3</accession>
<keyword evidence="1" id="KW-0812">Transmembrane</keyword>
<keyword evidence="3" id="KW-1185">Reference proteome</keyword>
<name>A0AAQ2C5H3_9MICO</name>
<proteinExistence type="predicted"/>
<feature type="transmembrane region" description="Helical" evidence="1">
    <location>
        <begin position="22"/>
        <end position="42"/>
    </location>
</feature>
<reference evidence="2 3" key="1">
    <citation type="submission" date="2019-03" db="EMBL/GenBank/DDBJ databases">
        <title>Genomics of glacier-inhabiting Cryobacterium strains.</title>
        <authorList>
            <person name="Liu Q."/>
            <person name="Xin Y.-H."/>
        </authorList>
    </citation>
    <scope>NUCLEOTIDE SEQUENCE [LARGE SCALE GENOMIC DNA]</scope>
    <source>
        <strain evidence="3">TMT1-22</strain>
    </source>
</reference>
<gene>
    <name evidence="2" type="ORF">E3O49_10215</name>
</gene>
<protein>
    <submittedName>
        <fullName evidence="2">Uncharacterized protein</fullName>
    </submittedName>
</protein>
<evidence type="ECO:0000313" key="3">
    <source>
        <dbReference type="Proteomes" id="UP000297403"/>
    </source>
</evidence>
<evidence type="ECO:0000256" key="1">
    <source>
        <dbReference type="SAM" id="Phobius"/>
    </source>
</evidence>
<dbReference type="RefSeq" id="WP_134365844.1">
    <property type="nucleotide sequence ID" value="NZ_SOFY01000056.1"/>
</dbReference>
<organism evidence="2 3">
    <name type="scientific">Cryobacterium shii</name>
    <dbReference type="NCBI Taxonomy" id="1259235"/>
    <lineage>
        <taxon>Bacteria</taxon>
        <taxon>Bacillati</taxon>
        <taxon>Actinomycetota</taxon>
        <taxon>Actinomycetes</taxon>
        <taxon>Micrococcales</taxon>
        <taxon>Microbacteriaceae</taxon>
        <taxon>Cryobacterium</taxon>
    </lineage>
</organism>